<dbReference type="Gene3D" id="2.130.10.120">
    <property type="entry name" value="Prolyl oligopeptidase, N-terminal domain"/>
    <property type="match status" value="1"/>
</dbReference>
<dbReference type="PANTHER" id="PTHR42881:SF2">
    <property type="entry name" value="PROLYL ENDOPEPTIDASE"/>
    <property type="match status" value="1"/>
</dbReference>
<dbReference type="Gene3D" id="3.40.50.1820">
    <property type="entry name" value="alpha/beta hydrolase"/>
    <property type="match status" value="1"/>
</dbReference>
<evidence type="ECO:0000256" key="6">
    <source>
        <dbReference type="ARBA" id="ARBA00022825"/>
    </source>
</evidence>
<dbReference type="FunFam" id="3.40.50.1820:FF:000005">
    <property type="entry name" value="Prolyl endopeptidase"/>
    <property type="match status" value="1"/>
</dbReference>
<reference evidence="9 10" key="2">
    <citation type="submission" date="2019-01" db="EMBL/GenBank/DDBJ databases">
        <title>Tautonia sociabilis, a novel thermotolerant planctomycete of Isosphaeraceae family, isolated from a 4000 m deep subterranean habitat.</title>
        <authorList>
            <person name="Kovaleva O.L."/>
            <person name="Elcheninov A.G."/>
            <person name="Van Heerden E."/>
            <person name="Toshchakov S.V."/>
            <person name="Novikov A."/>
            <person name="Bonch-Osmolovskaya E.A."/>
            <person name="Kublanov I.V."/>
        </authorList>
    </citation>
    <scope>NUCLEOTIDE SEQUENCE [LARGE SCALE GENOMIC DNA]</scope>
    <source>
        <strain evidence="9 10">GM2012</strain>
    </source>
</reference>
<accession>A0A432MNT6</accession>
<comment type="catalytic activity">
    <reaction evidence="1">
        <text>Hydrolysis of Pro-|-Xaa &gt;&gt; Ala-|-Xaa in oligopeptides.</text>
        <dbReference type="EC" id="3.4.21.26"/>
    </reaction>
</comment>
<evidence type="ECO:0000256" key="4">
    <source>
        <dbReference type="ARBA" id="ARBA00022670"/>
    </source>
</evidence>
<gene>
    <name evidence="9" type="ORF">TsocGM_04125</name>
</gene>
<dbReference type="AlphaFoldDB" id="A0A432MNT6"/>
<dbReference type="PROSITE" id="PS00708">
    <property type="entry name" value="PRO_ENDOPEP_SER"/>
    <property type="match status" value="1"/>
</dbReference>
<evidence type="ECO:0000259" key="8">
    <source>
        <dbReference type="Pfam" id="PF02897"/>
    </source>
</evidence>
<keyword evidence="5" id="KW-0378">Hydrolase</keyword>
<evidence type="ECO:0000259" key="7">
    <source>
        <dbReference type="Pfam" id="PF00326"/>
    </source>
</evidence>
<dbReference type="GO" id="GO:0006508">
    <property type="term" value="P:proteolysis"/>
    <property type="evidence" value="ECO:0007669"/>
    <property type="project" value="UniProtKB-KW"/>
</dbReference>
<keyword evidence="4" id="KW-0645">Protease</keyword>
<dbReference type="InterPro" id="IPR051167">
    <property type="entry name" value="Prolyl_oligopep/macrocyclase"/>
</dbReference>
<reference evidence="9 10" key="1">
    <citation type="submission" date="2018-12" db="EMBL/GenBank/DDBJ databases">
        <authorList>
            <person name="Toschakov S.V."/>
        </authorList>
    </citation>
    <scope>NUCLEOTIDE SEQUENCE [LARGE SCALE GENOMIC DNA]</scope>
    <source>
        <strain evidence="9 10">GM2012</strain>
    </source>
</reference>
<proteinExistence type="inferred from homology"/>
<dbReference type="PRINTS" id="PR00862">
    <property type="entry name" value="PROLIGOPTASE"/>
</dbReference>
<evidence type="ECO:0000256" key="1">
    <source>
        <dbReference type="ARBA" id="ARBA00001070"/>
    </source>
</evidence>
<dbReference type="InterPro" id="IPR002471">
    <property type="entry name" value="Pept_S9_AS"/>
</dbReference>
<dbReference type="Pfam" id="PF00326">
    <property type="entry name" value="Peptidase_S9"/>
    <property type="match status" value="1"/>
</dbReference>
<comment type="caution">
    <text evidence="9">The sequence shown here is derived from an EMBL/GenBank/DDBJ whole genome shotgun (WGS) entry which is preliminary data.</text>
</comment>
<feature type="domain" description="Peptidase S9 prolyl oligopeptidase catalytic" evidence="7">
    <location>
        <begin position="480"/>
        <end position="692"/>
    </location>
</feature>
<dbReference type="PANTHER" id="PTHR42881">
    <property type="entry name" value="PROLYL ENDOPEPTIDASE"/>
    <property type="match status" value="1"/>
</dbReference>
<dbReference type="GO" id="GO:0005829">
    <property type="term" value="C:cytosol"/>
    <property type="evidence" value="ECO:0007669"/>
    <property type="project" value="TreeGrafter"/>
</dbReference>
<dbReference type="InterPro" id="IPR001375">
    <property type="entry name" value="Peptidase_S9_cat"/>
</dbReference>
<dbReference type="InterPro" id="IPR002470">
    <property type="entry name" value="Peptidase_S9A"/>
</dbReference>
<keyword evidence="6" id="KW-0720">Serine protease</keyword>
<dbReference type="Pfam" id="PF02897">
    <property type="entry name" value="Peptidase_S9_N"/>
    <property type="match status" value="1"/>
</dbReference>
<evidence type="ECO:0000313" key="9">
    <source>
        <dbReference type="EMBL" id="RUL89101.1"/>
    </source>
</evidence>
<dbReference type="SUPFAM" id="SSF53474">
    <property type="entry name" value="alpha/beta-Hydrolases"/>
    <property type="match status" value="1"/>
</dbReference>
<keyword evidence="10" id="KW-1185">Reference proteome</keyword>
<dbReference type="OrthoDB" id="9801421at2"/>
<evidence type="ECO:0000256" key="2">
    <source>
        <dbReference type="ARBA" id="ARBA00005228"/>
    </source>
</evidence>
<dbReference type="RefSeq" id="WP_126724094.1">
    <property type="nucleotide sequence ID" value="NZ_RYZH01000005.1"/>
</dbReference>
<dbReference type="InterPro" id="IPR023302">
    <property type="entry name" value="Pept_S9A_N"/>
</dbReference>
<dbReference type="EC" id="3.4.21.26" evidence="3"/>
<evidence type="ECO:0000256" key="5">
    <source>
        <dbReference type="ARBA" id="ARBA00022801"/>
    </source>
</evidence>
<dbReference type="SUPFAM" id="SSF50993">
    <property type="entry name" value="Peptidase/esterase 'gauge' domain"/>
    <property type="match status" value="1"/>
</dbReference>
<dbReference type="Proteomes" id="UP000280296">
    <property type="component" value="Unassembled WGS sequence"/>
</dbReference>
<dbReference type="EMBL" id="RYZH01000005">
    <property type="protein sequence ID" value="RUL89101.1"/>
    <property type="molecule type" value="Genomic_DNA"/>
</dbReference>
<organism evidence="9 10">
    <name type="scientific">Tautonia sociabilis</name>
    <dbReference type="NCBI Taxonomy" id="2080755"/>
    <lineage>
        <taxon>Bacteria</taxon>
        <taxon>Pseudomonadati</taxon>
        <taxon>Planctomycetota</taxon>
        <taxon>Planctomycetia</taxon>
        <taxon>Isosphaerales</taxon>
        <taxon>Isosphaeraceae</taxon>
        <taxon>Tautonia</taxon>
    </lineage>
</organism>
<evidence type="ECO:0000256" key="3">
    <source>
        <dbReference type="ARBA" id="ARBA00011897"/>
    </source>
</evidence>
<dbReference type="InterPro" id="IPR029058">
    <property type="entry name" value="AB_hydrolase_fold"/>
</dbReference>
<dbReference type="FunFam" id="2.130.10.120:FF:000001">
    <property type="entry name" value="Prolyl endopeptidase"/>
    <property type="match status" value="1"/>
</dbReference>
<comment type="similarity">
    <text evidence="2">Belongs to the peptidase S9A family.</text>
</comment>
<protein>
    <recommendedName>
        <fullName evidence="3">prolyl oligopeptidase</fullName>
        <ecNumber evidence="3">3.4.21.26</ecNumber>
    </recommendedName>
</protein>
<dbReference type="GO" id="GO:0004252">
    <property type="term" value="F:serine-type endopeptidase activity"/>
    <property type="evidence" value="ECO:0007669"/>
    <property type="project" value="UniProtKB-EC"/>
</dbReference>
<evidence type="ECO:0000313" key="10">
    <source>
        <dbReference type="Proteomes" id="UP000280296"/>
    </source>
</evidence>
<sequence>MPSPSPQDDADAPLRYPEARRGDVVDTYHGTPVADPYRWMEDIDSEETRTWVEAQVALFASYIAEVPARKRLQDRLTQLWDYEKFGIPFEEGGRYFYSYNSGLQNQNVYYTTESLADDGRVLIDPNTFSADGTVALAGLSPTKDGRRIAYAVSDAGSDWMTWKVRDVETGRDLDDVVRWSKFSGAEWTPDGDGFFYGRFPEPEPGDDLKAANYFEKVFFHKIGTPQDQDRLVWEDPEHKDWRADATVTDDGAYLLLTIGRGTDDKYRILYRPLADEGAEPKHLVGDFDADYTFIDNDGPRLFFRTDKDAPLGKVIAIHVDHPEPEHWETIIPEAEETLLGANRIGDTLFAQYLKDARSQVKVFRLDGTFEREVEFPEIGTATGFDGDRASSETFYAFSSFTRPTTIYRYDLASGESTVYKRPRVGFNPDDYTTEQVFYTSKDGTRVPMFISYKKGTTFGPDTPTLLYGYGGFNIPLTPGFSVSRLVWMELGGVYAVPNLRGGGEYGEAWHQAGTKQRKQNVFDDFIAAAEYLIAEGRTSTPKLAIQGRSNGGLLVGACMTQRPDLFGACLPGVGVLDMLRFHTFTIGWAWTDDYGSAEVPEEFPALYAYSPYHNVKDGTCYPPTLIVTADHDDRVYPAHSFKFAAALQAAQGCDNPILIRIETRAGHGAGKPTAKIIEEAADEMAFLVDQLGVTLPE</sequence>
<name>A0A432MNT6_9BACT</name>
<feature type="domain" description="Peptidase S9A N-terminal" evidence="8">
    <location>
        <begin position="17"/>
        <end position="421"/>
    </location>
</feature>
<dbReference type="GO" id="GO:0070012">
    <property type="term" value="F:oligopeptidase activity"/>
    <property type="evidence" value="ECO:0007669"/>
    <property type="project" value="TreeGrafter"/>
</dbReference>